<dbReference type="AlphaFoldDB" id="A0A9P4IF22"/>
<feature type="region of interest" description="Disordered" evidence="1">
    <location>
        <begin position="1"/>
        <end position="21"/>
    </location>
</feature>
<protein>
    <submittedName>
        <fullName evidence="2">Uncharacterized protein</fullName>
    </submittedName>
</protein>
<organism evidence="2 3">
    <name type="scientific">Rhizodiscina lignyota</name>
    <dbReference type="NCBI Taxonomy" id="1504668"/>
    <lineage>
        <taxon>Eukaryota</taxon>
        <taxon>Fungi</taxon>
        <taxon>Dikarya</taxon>
        <taxon>Ascomycota</taxon>
        <taxon>Pezizomycotina</taxon>
        <taxon>Dothideomycetes</taxon>
        <taxon>Pleosporomycetidae</taxon>
        <taxon>Aulographales</taxon>
        <taxon>Rhizodiscinaceae</taxon>
        <taxon>Rhizodiscina</taxon>
    </lineage>
</organism>
<evidence type="ECO:0000313" key="3">
    <source>
        <dbReference type="Proteomes" id="UP000799772"/>
    </source>
</evidence>
<evidence type="ECO:0000256" key="1">
    <source>
        <dbReference type="SAM" id="MobiDB-lite"/>
    </source>
</evidence>
<keyword evidence="3" id="KW-1185">Reference proteome</keyword>
<evidence type="ECO:0000313" key="2">
    <source>
        <dbReference type="EMBL" id="KAF2100385.1"/>
    </source>
</evidence>
<comment type="caution">
    <text evidence="2">The sequence shown here is derived from an EMBL/GenBank/DDBJ whole genome shotgun (WGS) entry which is preliminary data.</text>
</comment>
<sequence>MRRNWGEPPVRRQPCNENVHGGWTSTRRSQFRHSLMPVCGFNKMVNLLESARTPADALRKEETMPGLKLVARYAVRKIYAFGLRAQAIPNAHVLLVGQISPHFSTPDLTRSASARAAAAAQCFDPSPLDLMRARQPVWVGASPPPTRAFCKWTWPVFHSSCVTDINVRSQPLEPQAVVRPSLYASQYKTCRPGKKPYMVITTGLADSWVSLHRGY</sequence>
<dbReference type="Proteomes" id="UP000799772">
    <property type="component" value="Unassembled WGS sequence"/>
</dbReference>
<proteinExistence type="predicted"/>
<accession>A0A9P4IF22</accession>
<reference evidence="2" key="1">
    <citation type="journal article" date="2020" name="Stud. Mycol.">
        <title>101 Dothideomycetes genomes: a test case for predicting lifestyles and emergence of pathogens.</title>
        <authorList>
            <person name="Haridas S."/>
            <person name="Albert R."/>
            <person name="Binder M."/>
            <person name="Bloem J."/>
            <person name="Labutti K."/>
            <person name="Salamov A."/>
            <person name="Andreopoulos B."/>
            <person name="Baker S."/>
            <person name="Barry K."/>
            <person name="Bills G."/>
            <person name="Bluhm B."/>
            <person name="Cannon C."/>
            <person name="Castanera R."/>
            <person name="Culley D."/>
            <person name="Daum C."/>
            <person name="Ezra D."/>
            <person name="Gonzalez J."/>
            <person name="Henrissat B."/>
            <person name="Kuo A."/>
            <person name="Liang C."/>
            <person name="Lipzen A."/>
            <person name="Lutzoni F."/>
            <person name="Magnuson J."/>
            <person name="Mondo S."/>
            <person name="Nolan M."/>
            <person name="Ohm R."/>
            <person name="Pangilinan J."/>
            <person name="Park H.-J."/>
            <person name="Ramirez L."/>
            <person name="Alfaro M."/>
            <person name="Sun H."/>
            <person name="Tritt A."/>
            <person name="Yoshinaga Y."/>
            <person name="Zwiers L.-H."/>
            <person name="Turgeon B."/>
            <person name="Goodwin S."/>
            <person name="Spatafora J."/>
            <person name="Crous P."/>
            <person name="Grigoriev I."/>
        </authorList>
    </citation>
    <scope>NUCLEOTIDE SEQUENCE</scope>
    <source>
        <strain evidence="2">CBS 133067</strain>
    </source>
</reference>
<dbReference type="EMBL" id="ML978124">
    <property type="protein sequence ID" value="KAF2100385.1"/>
    <property type="molecule type" value="Genomic_DNA"/>
</dbReference>
<gene>
    <name evidence="2" type="ORF">NA57DRAFT_54476</name>
</gene>
<name>A0A9P4IF22_9PEZI</name>